<dbReference type="Gene3D" id="2.30.42.10">
    <property type="match status" value="1"/>
</dbReference>
<dbReference type="InterPro" id="IPR035269">
    <property type="entry name" value="PSMD9"/>
</dbReference>
<name>B8C3R1_THAPS</name>
<reference evidence="4 5" key="2">
    <citation type="journal article" date="2008" name="Nature">
        <title>The Phaeodactylum genome reveals the evolutionary history of diatom genomes.</title>
        <authorList>
            <person name="Bowler C."/>
            <person name="Allen A.E."/>
            <person name="Badger J.H."/>
            <person name="Grimwood J."/>
            <person name="Jabbari K."/>
            <person name="Kuo A."/>
            <person name="Maheswari U."/>
            <person name="Martens C."/>
            <person name="Maumus F."/>
            <person name="Otillar R.P."/>
            <person name="Rayko E."/>
            <person name="Salamov A."/>
            <person name="Vandepoele K."/>
            <person name="Beszteri B."/>
            <person name="Gruber A."/>
            <person name="Heijde M."/>
            <person name="Katinka M."/>
            <person name="Mock T."/>
            <person name="Valentin K."/>
            <person name="Verret F."/>
            <person name="Berges J.A."/>
            <person name="Brownlee C."/>
            <person name="Cadoret J.P."/>
            <person name="Chiovitti A."/>
            <person name="Choi C.J."/>
            <person name="Coesel S."/>
            <person name="De Martino A."/>
            <person name="Detter J.C."/>
            <person name="Durkin C."/>
            <person name="Falciatore A."/>
            <person name="Fournet J."/>
            <person name="Haruta M."/>
            <person name="Huysman M.J."/>
            <person name="Jenkins B.D."/>
            <person name="Jiroutova K."/>
            <person name="Jorgensen R.E."/>
            <person name="Joubert Y."/>
            <person name="Kaplan A."/>
            <person name="Kroger N."/>
            <person name="Kroth P.G."/>
            <person name="La Roche J."/>
            <person name="Lindquist E."/>
            <person name="Lommer M."/>
            <person name="Martin-Jezequel V."/>
            <person name="Lopez P.J."/>
            <person name="Lucas S."/>
            <person name="Mangogna M."/>
            <person name="McGinnis K."/>
            <person name="Medlin L.K."/>
            <person name="Montsant A."/>
            <person name="Oudot-Le Secq M.P."/>
            <person name="Napoli C."/>
            <person name="Obornik M."/>
            <person name="Parker M.S."/>
            <person name="Petit J.L."/>
            <person name="Porcel B.M."/>
            <person name="Poulsen N."/>
            <person name="Robison M."/>
            <person name="Rychlewski L."/>
            <person name="Rynearson T.A."/>
            <person name="Schmutz J."/>
            <person name="Shapiro H."/>
            <person name="Siaut M."/>
            <person name="Stanley M."/>
            <person name="Sussman M.R."/>
            <person name="Taylor A.R."/>
            <person name="Vardi A."/>
            <person name="von Dassow P."/>
            <person name="Vyverman W."/>
            <person name="Willis A."/>
            <person name="Wyrwicz L.S."/>
            <person name="Rokhsar D.S."/>
            <person name="Weissenbach J."/>
            <person name="Armbrust E.V."/>
            <person name="Green B.R."/>
            <person name="Van de Peer Y."/>
            <person name="Grigoriev I.V."/>
        </authorList>
    </citation>
    <scope>NUCLEOTIDE SEQUENCE [LARGE SCALE GENOMIC DNA]</scope>
    <source>
        <strain evidence="4 5">CCMP1335</strain>
    </source>
</reference>
<dbReference type="PANTHER" id="PTHR12651">
    <property type="entry name" value="26S PROTEASOME NON-ATPASE REGULATORY SUBUNIT 9"/>
    <property type="match status" value="1"/>
</dbReference>
<accession>B8C3R1</accession>
<dbReference type="InParanoid" id="B8C3R1"/>
<feature type="non-terminal residue" evidence="4">
    <location>
        <position position="1"/>
    </location>
</feature>
<sequence>SILPQQGDPMGIDSPLVDNEGYPRADIDVYRARTLRKRFHEIQNDHKALVHKIDIGLVEITATSTGIAREEQNHVSFQEPITPFAIIDEVFSNSPAHEAGLKEGDVLLRFGSVNSTNHRDFRAIAELVPVLAGEGKSVPITVRRKQNVEWGEVVEVKTLDLKPRPWEGRGLLGCHINKYTE</sequence>
<dbReference type="FunFam" id="2.30.42.10:FF:000107">
    <property type="entry name" value="26S proteasome non-ATPase regulatory subunit 9"/>
    <property type="match status" value="1"/>
</dbReference>
<dbReference type="InterPro" id="IPR041489">
    <property type="entry name" value="PDZ_6"/>
</dbReference>
<dbReference type="InterPro" id="IPR040815">
    <property type="entry name" value="Nas2_N"/>
</dbReference>
<gene>
    <name evidence="4" type="ORF">THAPSDRAFT_34219</name>
</gene>
<dbReference type="EMBL" id="CM000642">
    <property type="protein sequence ID" value="EED92167.1"/>
    <property type="molecule type" value="Genomic_DNA"/>
</dbReference>
<dbReference type="GeneID" id="7442267"/>
<evidence type="ECO:0000259" key="3">
    <source>
        <dbReference type="PROSITE" id="PS50106"/>
    </source>
</evidence>
<dbReference type="SUPFAM" id="SSF50156">
    <property type="entry name" value="PDZ domain-like"/>
    <property type="match status" value="1"/>
</dbReference>
<dbReference type="Pfam" id="PF18265">
    <property type="entry name" value="Nas2_N"/>
    <property type="match status" value="1"/>
</dbReference>
<dbReference type="PANTHER" id="PTHR12651:SF1">
    <property type="entry name" value="26S PROTEASOME NON-ATPASE REGULATORY SUBUNIT 9"/>
    <property type="match status" value="1"/>
</dbReference>
<dbReference type="FunCoup" id="B8C3R1">
    <property type="interactions" value="302"/>
</dbReference>
<dbReference type="Proteomes" id="UP000001449">
    <property type="component" value="Chromosome 5"/>
</dbReference>
<dbReference type="AlphaFoldDB" id="B8C3R1"/>
<dbReference type="GO" id="GO:0005634">
    <property type="term" value="C:nucleus"/>
    <property type="evidence" value="ECO:0000318"/>
    <property type="project" value="GO_Central"/>
</dbReference>
<dbReference type="Gene3D" id="6.10.140.1710">
    <property type="match status" value="1"/>
</dbReference>
<organism evidence="4 5">
    <name type="scientific">Thalassiosira pseudonana</name>
    <name type="common">Marine diatom</name>
    <name type="synonym">Cyclotella nana</name>
    <dbReference type="NCBI Taxonomy" id="35128"/>
    <lineage>
        <taxon>Eukaryota</taxon>
        <taxon>Sar</taxon>
        <taxon>Stramenopiles</taxon>
        <taxon>Ochrophyta</taxon>
        <taxon>Bacillariophyta</taxon>
        <taxon>Coscinodiscophyceae</taxon>
        <taxon>Thalassiosirophycidae</taxon>
        <taxon>Thalassiosirales</taxon>
        <taxon>Thalassiosiraceae</taxon>
        <taxon>Thalassiosira</taxon>
    </lineage>
</organism>
<evidence type="ECO:0000256" key="1">
    <source>
        <dbReference type="ARBA" id="ARBA00005256"/>
    </source>
</evidence>
<keyword evidence="5" id="KW-1185">Reference proteome</keyword>
<dbReference type="STRING" id="35128.B8C3R1"/>
<dbReference type="InterPro" id="IPR036034">
    <property type="entry name" value="PDZ_sf"/>
</dbReference>
<keyword evidence="2" id="KW-0143">Chaperone</keyword>
<feature type="domain" description="PDZ" evidence="3">
    <location>
        <begin position="54"/>
        <end position="146"/>
    </location>
</feature>
<dbReference type="KEGG" id="tps:THAPSDRAFT_34219"/>
<dbReference type="SMART" id="SM00228">
    <property type="entry name" value="PDZ"/>
    <property type="match status" value="1"/>
</dbReference>
<dbReference type="InterPro" id="IPR001478">
    <property type="entry name" value="PDZ"/>
</dbReference>
<comment type="similarity">
    <text evidence="1">Belongs to the proteasome subunit p27 family.</text>
</comment>
<dbReference type="OMA" id="DWGGRGM"/>
<dbReference type="Pfam" id="PF17820">
    <property type="entry name" value="PDZ_6"/>
    <property type="match status" value="1"/>
</dbReference>
<evidence type="ECO:0000313" key="5">
    <source>
        <dbReference type="Proteomes" id="UP000001449"/>
    </source>
</evidence>
<dbReference type="GO" id="GO:0070682">
    <property type="term" value="P:proteasome regulatory particle assembly"/>
    <property type="evidence" value="ECO:0000318"/>
    <property type="project" value="GO_Central"/>
</dbReference>
<evidence type="ECO:0000313" key="4">
    <source>
        <dbReference type="EMBL" id="EED92167.1"/>
    </source>
</evidence>
<dbReference type="eggNOG" id="KOG3129">
    <property type="taxonomic scope" value="Eukaryota"/>
</dbReference>
<dbReference type="RefSeq" id="XP_002290415.1">
    <property type="nucleotide sequence ID" value="XM_002290379.1"/>
</dbReference>
<proteinExistence type="inferred from homology"/>
<dbReference type="PaxDb" id="35128-Thaps34219"/>
<protein>
    <recommendedName>
        <fullName evidence="3">PDZ domain-containing protein</fullName>
    </recommendedName>
</protein>
<dbReference type="GO" id="GO:0005737">
    <property type="term" value="C:cytoplasm"/>
    <property type="evidence" value="ECO:0000318"/>
    <property type="project" value="GO_Central"/>
</dbReference>
<dbReference type="PROSITE" id="PS50106">
    <property type="entry name" value="PDZ"/>
    <property type="match status" value="1"/>
</dbReference>
<evidence type="ECO:0000256" key="2">
    <source>
        <dbReference type="ARBA" id="ARBA00023186"/>
    </source>
</evidence>
<reference evidence="4 5" key="1">
    <citation type="journal article" date="2004" name="Science">
        <title>The genome of the diatom Thalassiosira pseudonana: ecology, evolution, and metabolism.</title>
        <authorList>
            <person name="Armbrust E.V."/>
            <person name="Berges J.A."/>
            <person name="Bowler C."/>
            <person name="Green B.R."/>
            <person name="Martinez D."/>
            <person name="Putnam N.H."/>
            <person name="Zhou S."/>
            <person name="Allen A.E."/>
            <person name="Apt K.E."/>
            <person name="Bechner M."/>
            <person name="Brzezinski M.A."/>
            <person name="Chaal B.K."/>
            <person name="Chiovitti A."/>
            <person name="Davis A.K."/>
            <person name="Demarest M.S."/>
            <person name="Detter J.C."/>
            <person name="Glavina T."/>
            <person name="Goodstein D."/>
            <person name="Hadi M.Z."/>
            <person name="Hellsten U."/>
            <person name="Hildebrand M."/>
            <person name="Jenkins B.D."/>
            <person name="Jurka J."/>
            <person name="Kapitonov V.V."/>
            <person name="Kroger N."/>
            <person name="Lau W.W."/>
            <person name="Lane T.W."/>
            <person name="Larimer F.W."/>
            <person name="Lippmeier J.C."/>
            <person name="Lucas S."/>
            <person name="Medina M."/>
            <person name="Montsant A."/>
            <person name="Obornik M."/>
            <person name="Parker M.S."/>
            <person name="Palenik B."/>
            <person name="Pazour G.J."/>
            <person name="Richardson P.M."/>
            <person name="Rynearson T.A."/>
            <person name="Saito M.A."/>
            <person name="Schwartz D.C."/>
            <person name="Thamatrakoln K."/>
            <person name="Valentin K."/>
            <person name="Vardi A."/>
            <person name="Wilkerson F.P."/>
            <person name="Rokhsar D.S."/>
        </authorList>
    </citation>
    <scope>NUCLEOTIDE SEQUENCE [LARGE SCALE GENOMIC DNA]</scope>
    <source>
        <strain evidence="4 5">CCMP1335</strain>
    </source>
</reference>
<dbReference type="HOGENOM" id="CLU_073146_2_1_1"/>